<name>A0A1D8G2I0_9ACTN</name>
<reference evidence="1 2" key="1">
    <citation type="submission" date="2016-09" db="EMBL/GenBank/DDBJ databases">
        <title>Streptomyces rubrolavendulae MJM4426 Genome sequencing and assembly.</title>
        <authorList>
            <person name="Kim J.-G."/>
        </authorList>
    </citation>
    <scope>NUCLEOTIDE SEQUENCE [LARGE SCALE GENOMIC DNA]</scope>
    <source>
        <strain evidence="1 2">MJM4426</strain>
    </source>
</reference>
<organism evidence="1 2">
    <name type="scientific">Streptomyces rubrolavendulae</name>
    <dbReference type="NCBI Taxonomy" id="285473"/>
    <lineage>
        <taxon>Bacteria</taxon>
        <taxon>Bacillati</taxon>
        <taxon>Actinomycetota</taxon>
        <taxon>Actinomycetes</taxon>
        <taxon>Kitasatosporales</taxon>
        <taxon>Streptomycetaceae</taxon>
        <taxon>Streptomyces</taxon>
    </lineage>
</organism>
<dbReference type="AlphaFoldDB" id="A0A1D8G2I0"/>
<sequence>MNAEEQARHDEFERQQKIRAAAYDDMITLVGQVAQASALVELHLRQLMVALLDSRYAKLVAAGLSAGHLIDTCTVLLKVNKEINSDQRTEGLALLSGLKDLLNTRNNLVHGLIAIASDSDTRTAETAPEPVIETMALVSKRRKPELLLTITKAEAEKTVKDLRERGDGILHWVVAALPAQLHRDQVTS</sequence>
<protein>
    <submittedName>
        <fullName evidence="1">Uncharacterized protein</fullName>
    </submittedName>
</protein>
<proteinExistence type="predicted"/>
<dbReference type="GeneID" id="33068283"/>
<keyword evidence="2" id="KW-1185">Reference proteome</keyword>
<accession>A0A1D8G2I0</accession>
<dbReference type="RefSeq" id="WP_069976980.1">
    <property type="nucleotide sequence ID" value="NZ_CP017316.1"/>
</dbReference>
<dbReference type="Proteomes" id="UP000095349">
    <property type="component" value="Chromosome"/>
</dbReference>
<dbReference type="STRING" id="285473.A4G23_02502"/>
<evidence type="ECO:0000313" key="2">
    <source>
        <dbReference type="Proteomes" id="UP000095349"/>
    </source>
</evidence>
<dbReference type="KEGG" id="srn:A4G23_02502"/>
<gene>
    <name evidence="1" type="ORF">A4G23_02502</name>
</gene>
<dbReference type="EMBL" id="CP017316">
    <property type="protein sequence ID" value="AOT59659.1"/>
    <property type="molecule type" value="Genomic_DNA"/>
</dbReference>
<evidence type="ECO:0000313" key="1">
    <source>
        <dbReference type="EMBL" id="AOT59659.1"/>
    </source>
</evidence>